<dbReference type="RefSeq" id="WP_381521569.1">
    <property type="nucleotide sequence ID" value="NZ_JBHULN010000004.1"/>
</dbReference>
<dbReference type="PROSITE" id="PS51257">
    <property type="entry name" value="PROKAR_LIPOPROTEIN"/>
    <property type="match status" value="1"/>
</dbReference>
<dbReference type="Pfam" id="PF12771">
    <property type="entry name" value="SusD-like_2"/>
    <property type="match status" value="1"/>
</dbReference>
<dbReference type="SUPFAM" id="SSF48452">
    <property type="entry name" value="TPR-like"/>
    <property type="match status" value="1"/>
</dbReference>
<proteinExistence type="predicted"/>
<accession>A0ABW5M211</accession>
<comment type="caution">
    <text evidence="1">The sequence shown here is derived from an EMBL/GenBank/DDBJ whole genome shotgun (WGS) entry which is preliminary data.</text>
</comment>
<sequence length="514" mass="56239">MKTLFSTKHLIRTAAVTLTMAGLTACDKGFQELNINPDASTVITPAYVFTKAQLDAMNNSYYSTGVVSTGGAMQHYATYKDVPGLGDKYYFQQGGYPYDYFTSAYPSAVNETAEVIRAVSTDPNNVNLLSVARIWRVYIFHRVTDLYGDIPYSEAAKGYTNNLFTPKYDAQSAIYADMLNELDQAIQAFDPTKPTFGTADLIYGGDIAKWKKFANSLMLRLGMRMTKVNADMAKTWVQKAIAGGVITQDADLAKINYLSTGQDFNKNPYAVAMRANDYGAGDGDANTEGGKLAKTLIDALKNTGDPRLNVIAVVWNNKVPDTTTTLQKGMPNGLLGKPADFKTYSEPNPNTVLRYDAPVLILTAAETNLLLAEAALRGWYTGDAAMAYANGVSAGMRNWALFGSGGAIAPTKISAYLTRNPFLSNGTLEAKLEQIHTQMWVSLFPDEVEVYSNWRRTGYPKLTPVNIVGNITGGTIPRRLLYPPTEESINNAQFSAAVARQGANLLTTRVWWDK</sequence>
<evidence type="ECO:0000313" key="2">
    <source>
        <dbReference type="Proteomes" id="UP001597469"/>
    </source>
</evidence>
<dbReference type="InterPro" id="IPR041662">
    <property type="entry name" value="SusD-like_2"/>
</dbReference>
<gene>
    <name evidence="1" type="ORF">ACFSUS_08580</name>
</gene>
<organism evidence="1 2">
    <name type="scientific">Spirosoma soli</name>
    <dbReference type="NCBI Taxonomy" id="1770529"/>
    <lineage>
        <taxon>Bacteria</taxon>
        <taxon>Pseudomonadati</taxon>
        <taxon>Bacteroidota</taxon>
        <taxon>Cytophagia</taxon>
        <taxon>Cytophagales</taxon>
        <taxon>Cytophagaceae</taxon>
        <taxon>Spirosoma</taxon>
    </lineage>
</organism>
<evidence type="ECO:0000313" key="1">
    <source>
        <dbReference type="EMBL" id="MFD2570684.1"/>
    </source>
</evidence>
<keyword evidence="2" id="KW-1185">Reference proteome</keyword>
<dbReference type="EMBL" id="JBHULN010000004">
    <property type="protein sequence ID" value="MFD2570684.1"/>
    <property type="molecule type" value="Genomic_DNA"/>
</dbReference>
<reference evidence="2" key="1">
    <citation type="journal article" date="2019" name="Int. J. Syst. Evol. Microbiol.">
        <title>The Global Catalogue of Microorganisms (GCM) 10K type strain sequencing project: providing services to taxonomists for standard genome sequencing and annotation.</title>
        <authorList>
            <consortium name="The Broad Institute Genomics Platform"/>
            <consortium name="The Broad Institute Genome Sequencing Center for Infectious Disease"/>
            <person name="Wu L."/>
            <person name="Ma J."/>
        </authorList>
    </citation>
    <scope>NUCLEOTIDE SEQUENCE [LARGE SCALE GENOMIC DNA]</scope>
    <source>
        <strain evidence="2">KCTC 42805</strain>
    </source>
</reference>
<name>A0ABW5M211_9BACT</name>
<keyword evidence="1" id="KW-0449">Lipoprotein</keyword>
<protein>
    <submittedName>
        <fullName evidence="1">SusD/RagB family nutrient-binding outer membrane lipoprotein</fullName>
    </submittedName>
</protein>
<dbReference type="Gene3D" id="1.25.40.390">
    <property type="match status" value="1"/>
</dbReference>
<dbReference type="Proteomes" id="UP001597469">
    <property type="component" value="Unassembled WGS sequence"/>
</dbReference>
<dbReference type="InterPro" id="IPR011990">
    <property type="entry name" value="TPR-like_helical_dom_sf"/>
</dbReference>